<dbReference type="RefSeq" id="WP_011534488.1">
    <property type="nucleotide sequence ID" value="NZ_CP132921.1"/>
</dbReference>
<dbReference type="EMBL" id="CP132921">
    <property type="protein sequence ID" value="WMW08132.1"/>
    <property type="molecule type" value="Genomic_DNA"/>
</dbReference>
<sequence length="65" mass="7286">MSIEDSRMLRVLDPEELERVAGGTDATIMPVMPPVYPKPDVPPPHLPRYPEVPPPNDIEGPIIRF</sequence>
<gene>
    <name evidence="2" type="ORF">RAH46_12555</name>
</gene>
<dbReference type="Proteomes" id="UP001183127">
    <property type="component" value="Chromosome"/>
</dbReference>
<protein>
    <recommendedName>
        <fullName evidence="4">Bacteriocin</fullName>
    </recommendedName>
</protein>
<evidence type="ECO:0000313" key="2">
    <source>
        <dbReference type="EMBL" id="WMW08132.1"/>
    </source>
</evidence>
<evidence type="ECO:0008006" key="4">
    <source>
        <dbReference type="Google" id="ProtNLM"/>
    </source>
</evidence>
<name>A0ABY9QZH7_9PSED</name>
<reference evidence="2 3" key="1">
    <citation type="submission" date="2023-08" db="EMBL/GenBank/DDBJ databases">
        <title>Complete Genome Sequence of Pseudomonas entomophila TVIN A01.</title>
        <authorList>
            <person name="Shelke T."/>
            <person name="Mahar N.S."/>
            <person name="Gupta I."/>
            <person name="Gupta V."/>
        </authorList>
    </citation>
    <scope>NUCLEOTIDE SEQUENCE [LARGE SCALE GENOMIC DNA]</scope>
    <source>
        <strain evidence="2 3">TVIN-A01</strain>
    </source>
</reference>
<dbReference type="GeneID" id="32806434"/>
<accession>A0ABY9QZH7</accession>
<evidence type="ECO:0000256" key="1">
    <source>
        <dbReference type="SAM" id="MobiDB-lite"/>
    </source>
</evidence>
<keyword evidence="3" id="KW-1185">Reference proteome</keyword>
<evidence type="ECO:0000313" key="3">
    <source>
        <dbReference type="Proteomes" id="UP001183127"/>
    </source>
</evidence>
<organism evidence="2 3">
    <name type="scientific">Pseudomonas entomophila</name>
    <dbReference type="NCBI Taxonomy" id="312306"/>
    <lineage>
        <taxon>Bacteria</taxon>
        <taxon>Pseudomonadati</taxon>
        <taxon>Pseudomonadota</taxon>
        <taxon>Gammaproteobacteria</taxon>
        <taxon>Pseudomonadales</taxon>
        <taxon>Pseudomonadaceae</taxon>
        <taxon>Pseudomonas</taxon>
    </lineage>
</organism>
<feature type="region of interest" description="Disordered" evidence="1">
    <location>
        <begin position="46"/>
        <end position="65"/>
    </location>
</feature>
<proteinExistence type="predicted"/>
<feature type="compositionally biased region" description="Pro residues" evidence="1">
    <location>
        <begin position="46"/>
        <end position="56"/>
    </location>
</feature>